<dbReference type="RefSeq" id="XP_004340194.1">
    <property type="nucleotide sequence ID" value="XM_004340146.1"/>
</dbReference>
<keyword evidence="8" id="KW-1185">Reference proteome</keyword>
<dbReference type="GO" id="GO:0005829">
    <property type="term" value="C:cytosol"/>
    <property type="evidence" value="ECO:0007669"/>
    <property type="project" value="UniProtKB-UniRule"/>
</dbReference>
<evidence type="ECO:0000256" key="1">
    <source>
        <dbReference type="ARBA" id="ARBA00022490"/>
    </source>
</evidence>
<comment type="pathway">
    <text evidence="5 6">tRNA modification; 5-methoxycarbonylmethyl-2-thiouridine-tRNA biosynthesis.</text>
</comment>
<comment type="function">
    <text evidence="5">Acts as a sulfur carrier required for 2-thiolation of mcm(5)S(2)U at tRNA wobble positions of cytosolic tRNA(Lys), tRNA(Glu) and tRNA(Gln). Serves as sulfur donor in tRNA 2-thiolation reaction by being thiocarboxylated (-COSH) at its C-terminus by the MOCS3/UBA4 homolog. The sulfur is then transferred to tRNA to form 2-thiolation of mcm(5)S(2)U. Also acts as a ubiquitin-like protein (UBL) that is covalently conjugated via an isopeptide bond to lysine residues of target proteins. The thiocarboxylated form serves as substrate for conjugation and oxidative stress specifically induces the formation of UBL-protein conjugates.</text>
</comment>
<evidence type="ECO:0000313" key="7">
    <source>
        <dbReference type="EMBL" id="ELR18174.1"/>
    </source>
</evidence>
<dbReference type="GO" id="GO:0034227">
    <property type="term" value="P:tRNA thio-modification"/>
    <property type="evidence" value="ECO:0007669"/>
    <property type="project" value="UniProtKB-UniRule"/>
</dbReference>
<dbReference type="EMBL" id="KB007960">
    <property type="protein sequence ID" value="ELR18174.1"/>
    <property type="molecule type" value="Genomic_DNA"/>
</dbReference>
<dbReference type="InterPro" id="IPR016155">
    <property type="entry name" value="Mopterin_synth/thiamin_S_b"/>
</dbReference>
<dbReference type="GO" id="GO:0032447">
    <property type="term" value="P:protein urmylation"/>
    <property type="evidence" value="ECO:0007669"/>
    <property type="project" value="UniProtKB-UniRule"/>
</dbReference>
<reference evidence="7 8" key="1">
    <citation type="journal article" date="2013" name="Genome Biol.">
        <title>Genome of Acanthamoeba castellanii highlights extensive lateral gene transfer and early evolution of tyrosine kinase signaling.</title>
        <authorList>
            <person name="Clarke M."/>
            <person name="Lohan A.J."/>
            <person name="Liu B."/>
            <person name="Lagkouvardos I."/>
            <person name="Roy S."/>
            <person name="Zafar N."/>
            <person name="Bertelli C."/>
            <person name="Schilde C."/>
            <person name="Kianianmomeni A."/>
            <person name="Burglin T.R."/>
            <person name="Frech C."/>
            <person name="Turcotte B."/>
            <person name="Kopec K.O."/>
            <person name="Synnott J.M."/>
            <person name="Choo C."/>
            <person name="Paponov I."/>
            <person name="Finkler A."/>
            <person name="Soon Heng Tan C."/>
            <person name="Hutchins A.P."/>
            <person name="Weinmeier T."/>
            <person name="Rattei T."/>
            <person name="Chu J.S."/>
            <person name="Gimenez G."/>
            <person name="Irimia M."/>
            <person name="Rigden D.J."/>
            <person name="Fitzpatrick D.A."/>
            <person name="Lorenzo-Morales J."/>
            <person name="Bateman A."/>
            <person name="Chiu C.H."/>
            <person name="Tang P."/>
            <person name="Hegemann P."/>
            <person name="Fromm H."/>
            <person name="Raoult D."/>
            <person name="Greub G."/>
            <person name="Miranda-Saavedra D."/>
            <person name="Chen N."/>
            <person name="Nash P."/>
            <person name="Ginger M.L."/>
            <person name="Horn M."/>
            <person name="Schaap P."/>
            <person name="Caler L."/>
            <person name="Loftus B."/>
        </authorList>
    </citation>
    <scope>NUCLEOTIDE SEQUENCE [LARGE SCALE GENOMIC DNA]</scope>
    <source>
        <strain evidence="7 8">Neff</strain>
    </source>
</reference>
<keyword evidence="1 5" id="KW-0963">Cytoplasm</keyword>
<keyword evidence="4 5" id="KW-0833">Ubl conjugation pathway</keyword>
<dbReference type="HAMAP" id="MF_03048">
    <property type="entry name" value="Urm1"/>
    <property type="match status" value="1"/>
</dbReference>
<dbReference type="InterPro" id="IPR015221">
    <property type="entry name" value="Urm1"/>
</dbReference>
<dbReference type="GO" id="GO:0002098">
    <property type="term" value="P:tRNA wobble uridine modification"/>
    <property type="evidence" value="ECO:0007669"/>
    <property type="project" value="UniProtKB-UniRule"/>
</dbReference>
<dbReference type="GeneID" id="14919104"/>
<evidence type="ECO:0000256" key="5">
    <source>
        <dbReference type="HAMAP-Rule" id="MF_03048"/>
    </source>
</evidence>
<name>L8GY50_ACACF</name>
<gene>
    <name evidence="7" type="ORF">ACA1_369060</name>
</gene>
<dbReference type="CDD" id="cd01764">
    <property type="entry name" value="Ubl_Urm1"/>
    <property type="match status" value="1"/>
</dbReference>
<keyword evidence="3 5" id="KW-0819">tRNA processing</keyword>
<sequence>MKITIELSGGLEILFNKEAKHEVELADRTVISLKDLLVYIKDNLIKERPDLFIVDGTVRPGILVLVNDCDWELLGGLDHEVQDGDVVVFISTLHGG</sequence>
<dbReference type="Pfam" id="PF09138">
    <property type="entry name" value="Urm1"/>
    <property type="match status" value="1"/>
</dbReference>
<dbReference type="PANTHER" id="PTHR14986">
    <property type="entry name" value="RURM1 PROTEIN"/>
    <property type="match status" value="1"/>
</dbReference>
<evidence type="ECO:0000256" key="2">
    <source>
        <dbReference type="ARBA" id="ARBA00022499"/>
    </source>
</evidence>
<dbReference type="AlphaFoldDB" id="L8GY50"/>
<dbReference type="InterPro" id="IPR012675">
    <property type="entry name" value="Beta-grasp_dom_sf"/>
</dbReference>
<protein>
    <recommendedName>
        <fullName evidence="5">Ubiquitin-related modifier 1 homolog</fullName>
    </recommendedName>
</protein>
<dbReference type="Proteomes" id="UP000011083">
    <property type="component" value="Unassembled WGS sequence"/>
</dbReference>
<dbReference type="SUPFAM" id="SSF54285">
    <property type="entry name" value="MoaD/ThiS"/>
    <property type="match status" value="1"/>
</dbReference>
<proteinExistence type="inferred from homology"/>
<comment type="subcellular location">
    <subcellularLocation>
        <location evidence="5 6">Cytoplasm</location>
    </subcellularLocation>
</comment>
<dbReference type="OMA" id="DYELQPN"/>
<dbReference type="STRING" id="1257118.L8GY50"/>
<organism evidence="7 8">
    <name type="scientific">Acanthamoeba castellanii (strain ATCC 30010 / Neff)</name>
    <dbReference type="NCBI Taxonomy" id="1257118"/>
    <lineage>
        <taxon>Eukaryota</taxon>
        <taxon>Amoebozoa</taxon>
        <taxon>Discosea</taxon>
        <taxon>Longamoebia</taxon>
        <taxon>Centramoebida</taxon>
        <taxon>Acanthamoebidae</taxon>
        <taxon>Acanthamoeba</taxon>
    </lineage>
</organism>
<dbReference type="UniPathway" id="UPA00988"/>
<keyword evidence="2 5" id="KW-1017">Isopeptide bond</keyword>
<comment type="PTM">
    <text evidence="5">C-terminal thiocarboxylation occurs in 2 steps, it is first acyl-adenylated (-COAMP) via the hesA/moeB/thiF part of the MOCS3/UBA4 homolog, then thiocarboxylated (-COSH) via the rhodanese domain of the MOCS3/UBA4 homolog.</text>
</comment>
<dbReference type="KEGG" id="acan:ACA1_369060"/>
<dbReference type="VEuPathDB" id="AmoebaDB:ACA1_369060"/>
<comment type="similarity">
    <text evidence="5 6">Belongs to the URM1 family.</text>
</comment>
<evidence type="ECO:0000256" key="6">
    <source>
        <dbReference type="RuleBase" id="RU361182"/>
    </source>
</evidence>
<dbReference type="Gene3D" id="3.10.20.30">
    <property type="match status" value="1"/>
</dbReference>
<dbReference type="OrthoDB" id="10248987at2759"/>
<dbReference type="PIRSF" id="PIRSF037379">
    <property type="entry name" value="Ubiquitin-related_modifier_1"/>
    <property type="match status" value="1"/>
</dbReference>
<feature type="modified residue" description="1-thioglycine" evidence="5">
    <location>
        <position position="96"/>
    </location>
</feature>
<feature type="cross-link" description="Glycyl lysine isopeptide (Gly-Lys) (interchain with K-? in acceptor proteins)" evidence="5">
    <location>
        <position position="96"/>
    </location>
</feature>
<evidence type="ECO:0000313" key="8">
    <source>
        <dbReference type="Proteomes" id="UP000011083"/>
    </source>
</evidence>
<evidence type="ECO:0000256" key="3">
    <source>
        <dbReference type="ARBA" id="ARBA00022694"/>
    </source>
</evidence>
<evidence type="ECO:0000256" key="4">
    <source>
        <dbReference type="ARBA" id="ARBA00022786"/>
    </source>
</evidence>
<accession>L8GY50</accession>